<dbReference type="PANTHER" id="PTHR43400">
    <property type="entry name" value="FUMARATE REDUCTASE"/>
    <property type="match status" value="1"/>
</dbReference>
<keyword evidence="4" id="KW-0285">Flavoprotein</keyword>
<feature type="signal peptide" evidence="8">
    <location>
        <begin position="1"/>
        <end position="24"/>
    </location>
</feature>
<evidence type="ECO:0000256" key="4">
    <source>
        <dbReference type="ARBA" id="ARBA00022630"/>
    </source>
</evidence>
<evidence type="ECO:0000313" key="11">
    <source>
        <dbReference type="Proteomes" id="UP000779508"/>
    </source>
</evidence>
<feature type="domain" description="FMN-binding" evidence="9">
    <location>
        <begin position="45"/>
        <end position="119"/>
    </location>
</feature>
<name>A0ABS6G0D7_9FIRM</name>
<reference evidence="10 11" key="1">
    <citation type="submission" date="2021-06" db="EMBL/GenBank/DDBJ databases">
        <authorList>
            <person name="Sun Q."/>
            <person name="Li D."/>
        </authorList>
    </citation>
    <scope>NUCLEOTIDE SEQUENCE [LARGE SCALE GENOMIC DNA]</scope>
    <source>
        <strain evidence="10 11">MSJ-5</strain>
    </source>
</reference>
<dbReference type="SMART" id="SM00900">
    <property type="entry name" value="FMN_bind"/>
    <property type="match status" value="1"/>
</dbReference>
<comment type="cofactor">
    <cofactor evidence="1">
        <name>FAD</name>
        <dbReference type="ChEBI" id="CHEBI:57692"/>
    </cofactor>
</comment>
<organism evidence="10 11">
    <name type="scientific">Alkaliphilus flagellatus</name>
    <dbReference type="NCBI Taxonomy" id="2841507"/>
    <lineage>
        <taxon>Bacteria</taxon>
        <taxon>Bacillati</taxon>
        <taxon>Bacillota</taxon>
        <taxon>Clostridia</taxon>
        <taxon>Peptostreptococcales</taxon>
        <taxon>Natronincolaceae</taxon>
        <taxon>Alkaliphilus</taxon>
    </lineage>
</organism>
<dbReference type="InterPro" id="IPR007329">
    <property type="entry name" value="FMN-bd"/>
</dbReference>
<dbReference type="Proteomes" id="UP000779508">
    <property type="component" value="Unassembled WGS sequence"/>
</dbReference>
<comment type="catalytic activity">
    <reaction evidence="7">
        <text>dihydrourocanate + A = urocanate + AH2</text>
        <dbReference type="Rhea" id="RHEA:36059"/>
        <dbReference type="ChEBI" id="CHEBI:13193"/>
        <dbReference type="ChEBI" id="CHEBI:17499"/>
        <dbReference type="ChEBI" id="CHEBI:27247"/>
        <dbReference type="ChEBI" id="CHEBI:72991"/>
        <dbReference type="EC" id="1.3.99.33"/>
    </reaction>
</comment>
<evidence type="ECO:0000256" key="7">
    <source>
        <dbReference type="ARBA" id="ARBA00049922"/>
    </source>
</evidence>
<protein>
    <recommendedName>
        <fullName evidence="3">Urocanate reductase</fullName>
        <ecNumber evidence="2">1.3.99.33</ecNumber>
    </recommendedName>
</protein>
<proteinExistence type="predicted"/>
<accession>A0ABS6G0D7</accession>
<dbReference type="EMBL" id="JAHLQK010000001">
    <property type="protein sequence ID" value="MBU5675088.1"/>
    <property type="molecule type" value="Genomic_DNA"/>
</dbReference>
<keyword evidence="6" id="KW-0560">Oxidoreductase</keyword>
<evidence type="ECO:0000256" key="8">
    <source>
        <dbReference type="SAM" id="SignalP"/>
    </source>
</evidence>
<evidence type="ECO:0000259" key="9">
    <source>
        <dbReference type="SMART" id="SM00900"/>
    </source>
</evidence>
<sequence>MKQNKVISILLALTLLLSACSAKAPSNTEAAVDLTPGTYEGTADGFGGTLKVAVTVDTDKITAIDVLEQTETPALGGAAITQLSAAILDKQSLAVDAVSGCTVTSNAFIEAVKGALSQSGADMDAMMRPVEVSNETKDTVSLSTQVVVVGAGGSGLAAAVSAAQGGAEVLVLEKMAFAGGATAMAGGGTNATGSERQKSVGIEDKPEWLFMDLMLNGHFSNDPNTVWLYANTVGKAFDWLVAEDGAGIAYKDQVPSPSAEHRVGRTFSPEGAGSGVVSSLLAKAESLGVKIMYNTPAKELIAKDGKVTGVKALSTDGVPYEITADAVILASGGYGANEKRLNDSVRSLAYAGAVSATGDGLEMALAVGADSLNLDKINIQPHSIVLPDGRGQHTFQGCLAMYGGTGSILVSEKGVRFVNERGSADSIKTAMENNKHSYLVMDSASFETYAKTCIASKNYTQEQLDTWLAANGTMTPVFAKADSLEELAGIVSMPGDALAASVAKYNDSVEKGVDEEYGRKVSAPMAKEGPYYLVEMNLRYYASLGGLRINDKMQVVSTTGDALDGLYAAGEIVGGLCGDIYAPGALFGWAMTSGYNAGTSVATTLNNK</sequence>
<dbReference type="RefSeq" id="WP_216414592.1">
    <property type="nucleotide sequence ID" value="NZ_JAHLQK010000001.1"/>
</dbReference>
<evidence type="ECO:0000256" key="5">
    <source>
        <dbReference type="ARBA" id="ARBA00022827"/>
    </source>
</evidence>
<dbReference type="Pfam" id="PF00890">
    <property type="entry name" value="FAD_binding_2"/>
    <property type="match status" value="1"/>
</dbReference>
<feature type="chain" id="PRO_5045206450" description="Urocanate reductase" evidence="8">
    <location>
        <begin position="25"/>
        <end position="608"/>
    </location>
</feature>
<keyword evidence="11" id="KW-1185">Reference proteome</keyword>
<dbReference type="Pfam" id="PF04205">
    <property type="entry name" value="FMN_bind"/>
    <property type="match status" value="1"/>
</dbReference>
<evidence type="ECO:0000256" key="1">
    <source>
        <dbReference type="ARBA" id="ARBA00001974"/>
    </source>
</evidence>
<dbReference type="InterPro" id="IPR050315">
    <property type="entry name" value="FAD-oxidoreductase_2"/>
</dbReference>
<evidence type="ECO:0000313" key="10">
    <source>
        <dbReference type="EMBL" id="MBU5675088.1"/>
    </source>
</evidence>
<evidence type="ECO:0000256" key="3">
    <source>
        <dbReference type="ARBA" id="ARBA00015872"/>
    </source>
</evidence>
<evidence type="ECO:0000256" key="2">
    <source>
        <dbReference type="ARBA" id="ARBA00013137"/>
    </source>
</evidence>
<evidence type="ECO:0000256" key="6">
    <source>
        <dbReference type="ARBA" id="ARBA00023002"/>
    </source>
</evidence>
<gene>
    <name evidence="10" type="ORF">KQI88_01490</name>
</gene>
<keyword evidence="5" id="KW-0274">FAD</keyword>
<dbReference type="InterPro" id="IPR003953">
    <property type="entry name" value="FAD-dep_OxRdtase_2_FAD-bd"/>
</dbReference>
<dbReference type="EC" id="1.3.99.33" evidence="2"/>
<dbReference type="PANTHER" id="PTHR43400:SF10">
    <property type="entry name" value="3-OXOSTEROID 1-DEHYDROGENASE"/>
    <property type="match status" value="1"/>
</dbReference>
<dbReference type="PROSITE" id="PS51257">
    <property type="entry name" value="PROKAR_LIPOPROTEIN"/>
    <property type="match status" value="1"/>
</dbReference>
<comment type="caution">
    <text evidence="10">The sequence shown here is derived from an EMBL/GenBank/DDBJ whole genome shotgun (WGS) entry which is preliminary data.</text>
</comment>
<keyword evidence="8" id="KW-0732">Signal</keyword>